<evidence type="ECO:0000313" key="2">
    <source>
        <dbReference type="Proteomes" id="UP001234202"/>
    </source>
</evidence>
<name>A0ACC2X5P6_9TREE</name>
<reference evidence="1" key="1">
    <citation type="submission" date="2023-04" db="EMBL/GenBank/DDBJ databases">
        <title>Draft Genome sequencing of Naganishia species isolated from polar environments using Oxford Nanopore Technology.</title>
        <authorList>
            <person name="Leo P."/>
            <person name="Venkateswaran K."/>
        </authorList>
    </citation>
    <scope>NUCLEOTIDE SEQUENCE</scope>
    <source>
        <strain evidence="1">DBVPG 5303</strain>
    </source>
</reference>
<dbReference type="EMBL" id="JASBWV010000030">
    <property type="protein sequence ID" value="KAJ9118067.1"/>
    <property type="molecule type" value="Genomic_DNA"/>
</dbReference>
<proteinExistence type="predicted"/>
<organism evidence="1 2">
    <name type="scientific">Naganishia onofrii</name>
    <dbReference type="NCBI Taxonomy" id="1851511"/>
    <lineage>
        <taxon>Eukaryota</taxon>
        <taxon>Fungi</taxon>
        <taxon>Dikarya</taxon>
        <taxon>Basidiomycota</taxon>
        <taxon>Agaricomycotina</taxon>
        <taxon>Tremellomycetes</taxon>
        <taxon>Filobasidiales</taxon>
        <taxon>Filobasidiaceae</taxon>
        <taxon>Naganishia</taxon>
    </lineage>
</organism>
<dbReference type="Proteomes" id="UP001234202">
    <property type="component" value="Unassembled WGS sequence"/>
</dbReference>
<protein>
    <submittedName>
        <fullName evidence="1">Uncharacterized protein</fullName>
    </submittedName>
</protein>
<sequence length="378" mass="41395">MQVRCAPFPYACRAFVDLRFLTGPSTYRLAATSTALGASSSFHTSAPLAQSRKKITARRKKQKVLALRDLRAREDVREQMDPVLGDFKKEAIAAAVAAEARTARQGGAFASAGQADQALLENATGGTKWDRSLLKKVVLDRNDIWYSQPPQYDQNATTVTDAPADNAFPLPNRPSLFSNHLTSETDLDFLFKHLPEAGLARATYLAESATSPDELSRRAAEETPAQVQASEQLMRILDLRNAASRGIRTVNVRRIVEVFGGPVDASASDSSASPSTPSPSSSSNTPPQVERLDTGSSQVQAAILTHRIRLLADHIAANPRDVHNRKNLRALVHQRAKILRYYKKRVSRSNGEGLGVYEELLDKIGVDRRAVEGEITVR</sequence>
<keyword evidence="2" id="KW-1185">Reference proteome</keyword>
<comment type="caution">
    <text evidence="1">The sequence shown here is derived from an EMBL/GenBank/DDBJ whole genome shotgun (WGS) entry which is preliminary data.</text>
</comment>
<gene>
    <name evidence="1" type="ORF">QFC24_006339</name>
</gene>
<evidence type="ECO:0000313" key="1">
    <source>
        <dbReference type="EMBL" id="KAJ9118067.1"/>
    </source>
</evidence>
<accession>A0ACC2X5P6</accession>